<feature type="transmembrane region" description="Helical" evidence="6">
    <location>
        <begin position="217"/>
        <end position="236"/>
    </location>
</feature>
<dbReference type="GO" id="GO:0016020">
    <property type="term" value="C:membrane"/>
    <property type="evidence" value="ECO:0007669"/>
    <property type="project" value="UniProtKB-SubCell"/>
</dbReference>
<organism evidence="7 8">
    <name type="scientific">Rhizoctonia solani</name>
    <dbReference type="NCBI Taxonomy" id="456999"/>
    <lineage>
        <taxon>Eukaryota</taxon>
        <taxon>Fungi</taxon>
        <taxon>Dikarya</taxon>
        <taxon>Basidiomycota</taxon>
        <taxon>Agaricomycotina</taxon>
        <taxon>Agaricomycetes</taxon>
        <taxon>Cantharellales</taxon>
        <taxon>Ceratobasidiaceae</taxon>
        <taxon>Rhizoctonia</taxon>
    </lineage>
</organism>
<gene>
    <name evidence="7" type="ORF">RDB_LOCUS59559</name>
</gene>
<evidence type="ECO:0000313" key="7">
    <source>
        <dbReference type="EMBL" id="CAE6425926.1"/>
    </source>
</evidence>
<keyword evidence="4 6" id="KW-0472">Membrane</keyword>
<dbReference type="InterPro" id="IPR011701">
    <property type="entry name" value="MFS"/>
</dbReference>
<accession>A0A8H3AHD0</accession>
<evidence type="ECO:0000256" key="6">
    <source>
        <dbReference type="SAM" id="Phobius"/>
    </source>
</evidence>
<evidence type="ECO:0000256" key="4">
    <source>
        <dbReference type="ARBA" id="ARBA00023136"/>
    </source>
</evidence>
<dbReference type="Gene3D" id="1.20.1250.20">
    <property type="entry name" value="MFS general substrate transporter like domains"/>
    <property type="match status" value="2"/>
</dbReference>
<feature type="transmembrane region" description="Helical" evidence="6">
    <location>
        <begin position="321"/>
        <end position="342"/>
    </location>
</feature>
<evidence type="ECO:0000256" key="3">
    <source>
        <dbReference type="ARBA" id="ARBA00022989"/>
    </source>
</evidence>
<feature type="region of interest" description="Disordered" evidence="5">
    <location>
        <begin position="713"/>
        <end position="739"/>
    </location>
</feature>
<dbReference type="EMBL" id="CAJMWR010001442">
    <property type="protein sequence ID" value="CAE6425926.1"/>
    <property type="molecule type" value="Genomic_DNA"/>
</dbReference>
<keyword evidence="2 6" id="KW-0812">Transmembrane</keyword>
<feature type="compositionally biased region" description="Low complexity" evidence="5">
    <location>
        <begin position="543"/>
        <end position="552"/>
    </location>
</feature>
<evidence type="ECO:0000256" key="5">
    <source>
        <dbReference type="SAM" id="MobiDB-lite"/>
    </source>
</evidence>
<dbReference type="GO" id="GO:0022857">
    <property type="term" value="F:transmembrane transporter activity"/>
    <property type="evidence" value="ECO:0007669"/>
    <property type="project" value="InterPro"/>
</dbReference>
<comment type="caution">
    <text evidence="7">The sequence shown here is derived from an EMBL/GenBank/DDBJ whole genome shotgun (WGS) entry which is preliminary data.</text>
</comment>
<feature type="transmembrane region" description="Helical" evidence="6">
    <location>
        <begin position="348"/>
        <end position="366"/>
    </location>
</feature>
<proteinExistence type="predicted"/>
<comment type="subcellular location">
    <subcellularLocation>
        <location evidence="1">Membrane</location>
        <topology evidence="1">Multi-pass membrane protein</topology>
    </subcellularLocation>
</comment>
<sequence length="739" mass="80140">MDPPATGLSTKDQDCLPSVLAPVLHRIDMASGTDHAPLSHVAVVSEADPLLRQSPIIQEFVDETVFTSPASTLTLLSDTVYDEQTPLLAKSRRERSRPWYRQAAPRLLVPFALASALCRGMTLAPRVEVFTQIACDELRIEPDRAYELASSSHHAFPIGLDIPISLGTLPRTPDPVHLTSVLHLAGNHSHAIAIPSSPLFSDACRLDPDVQQGAAKLQTLIMTLSGILSALTSGFWGQFGDKHGRTGVIALTIFAMLATDCVFLLAASQSANPTYSFLTASRLLVLAPLFEGSLGGFPTMQAAFNAYISDATTPGTSRAKIFARFFGIIFVGVAVGPTLSNLLPFDPFRSSITLGVLNLVLVLFFLPESLTKEQRIALAANRASLASEARKPENGGPIRRITGYVTGAVRGTFEPMAILLPRKRKSQGQAVSGNDWNLTYLAISLSLYLLTIAIYSVKFLYAQHAYAWGGTELSYYISYMGVLRALNLIVILPYLIKVYKPKSPKHSHPPTSTMDHVYTSPTVSPHGSATVLNTPITPTRTNSLPVMPTTSLSPPPSPGTQTPTPMRGISAINSELIKRSVHQSKEQHFDLLVARISMVMDFWSYFLLCSSNSPTSFVLVTTLSAFGGGTSPAMQSLALGILGGDEKDVGRLFGALSMLSSISSTIFSPIIFGCIYTWTVAFFPKAIFIVATAVMTIALVFLTLVQPNRPLRRRDVEDFPPRGRSRRAKDLRRMSTYSG</sequence>
<evidence type="ECO:0000256" key="1">
    <source>
        <dbReference type="ARBA" id="ARBA00004141"/>
    </source>
</evidence>
<feature type="transmembrane region" description="Helical" evidence="6">
    <location>
        <begin position="248"/>
        <end position="268"/>
    </location>
</feature>
<reference evidence="7" key="1">
    <citation type="submission" date="2021-01" db="EMBL/GenBank/DDBJ databases">
        <authorList>
            <person name="Kaushik A."/>
        </authorList>
    </citation>
    <scope>NUCLEOTIDE SEQUENCE</scope>
    <source>
        <strain evidence="7">AG1-1A</strain>
    </source>
</reference>
<feature type="transmembrane region" description="Helical" evidence="6">
    <location>
        <begin position="654"/>
        <end position="680"/>
    </location>
</feature>
<feature type="transmembrane region" description="Helical" evidence="6">
    <location>
        <begin position="686"/>
        <end position="705"/>
    </location>
</feature>
<dbReference type="PANTHER" id="PTHR23507">
    <property type="entry name" value="ZGC:174356"/>
    <property type="match status" value="1"/>
</dbReference>
<keyword evidence="3 6" id="KW-1133">Transmembrane helix</keyword>
<evidence type="ECO:0000313" key="8">
    <source>
        <dbReference type="Proteomes" id="UP000663840"/>
    </source>
</evidence>
<feature type="region of interest" description="Disordered" evidence="5">
    <location>
        <begin position="543"/>
        <end position="563"/>
    </location>
</feature>
<name>A0A8H3AHD0_9AGAM</name>
<dbReference type="Pfam" id="PF07690">
    <property type="entry name" value="MFS_1"/>
    <property type="match status" value="1"/>
</dbReference>
<feature type="transmembrane region" description="Helical" evidence="6">
    <location>
        <begin position="473"/>
        <end position="496"/>
    </location>
</feature>
<feature type="transmembrane region" description="Helical" evidence="6">
    <location>
        <begin position="280"/>
        <end position="300"/>
    </location>
</feature>
<dbReference type="InterPro" id="IPR036259">
    <property type="entry name" value="MFS_trans_sf"/>
</dbReference>
<dbReference type="Proteomes" id="UP000663840">
    <property type="component" value="Unassembled WGS sequence"/>
</dbReference>
<dbReference type="AlphaFoldDB" id="A0A8H3AHD0"/>
<protein>
    <submittedName>
        <fullName evidence="7">Uncharacterized protein</fullName>
    </submittedName>
</protein>
<feature type="transmembrane region" description="Helical" evidence="6">
    <location>
        <begin position="438"/>
        <end position="461"/>
    </location>
</feature>
<evidence type="ECO:0000256" key="2">
    <source>
        <dbReference type="ARBA" id="ARBA00022692"/>
    </source>
</evidence>
<dbReference type="SUPFAM" id="SSF103473">
    <property type="entry name" value="MFS general substrate transporter"/>
    <property type="match status" value="2"/>
</dbReference>
<dbReference type="PANTHER" id="PTHR23507:SF1">
    <property type="entry name" value="FI18259P1-RELATED"/>
    <property type="match status" value="1"/>
</dbReference>